<evidence type="ECO:0000313" key="2">
    <source>
        <dbReference type="Proteomes" id="UP000234341"/>
    </source>
</evidence>
<name>A0A2N5C912_9BURK</name>
<protein>
    <submittedName>
        <fullName evidence="1">Uncharacterized protein</fullName>
    </submittedName>
</protein>
<accession>A0A2N5C912</accession>
<gene>
    <name evidence="1" type="ORF">CYJ10_20595</name>
</gene>
<dbReference type="Proteomes" id="UP000234341">
    <property type="component" value="Unassembled WGS sequence"/>
</dbReference>
<dbReference type="EMBL" id="PJRP01000010">
    <property type="protein sequence ID" value="PLP98702.1"/>
    <property type="molecule type" value="Genomic_DNA"/>
</dbReference>
<proteinExistence type="predicted"/>
<organism evidence="1 2">
    <name type="scientific">Cupriavidus pauculus</name>
    <dbReference type="NCBI Taxonomy" id="82633"/>
    <lineage>
        <taxon>Bacteria</taxon>
        <taxon>Pseudomonadati</taxon>
        <taxon>Pseudomonadota</taxon>
        <taxon>Betaproteobacteria</taxon>
        <taxon>Burkholderiales</taxon>
        <taxon>Burkholderiaceae</taxon>
        <taxon>Cupriavidus</taxon>
    </lineage>
</organism>
<dbReference type="AlphaFoldDB" id="A0A2N5C912"/>
<reference evidence="1 2" key="1">
    <citation type="submission" date="2017-12" db="EMBL/GenBank/DDBJ databases">
        <title>Genome sequence of the active heterotrophic nitrifier-denitrifier, Cupriavidus pauculus UM1.</title>
        <authorList>
            <person name="Putonti C."/>
            <person name="Castignetti D."/>
        </authorList>
    </citation>
    <scope>NUCLEOTIDE SEQUENCE [LARGE SCALE GENOMIC DNA]</scope>
    <source>
        <strain evidence="1 2">UM1</strain>
    </source>
</reference>
<sequence>MNMSEPMVVINIYGKKSWRDQYARAAFRSDPALRWHLMQGNNRTELIAKGLIFTRGHNLMTAEPQALLVAIIDQVKDASRKSVSATVSNATAA</sequence>
<evidence type="ECO:0000313" key="1">
    <source>
        <dbReference type="EMBL" id="PLP98702.1"/>
    </source>
</evidence>
<comment type="caution">
    <text evidence="1">The sequence shown here is derived from an EMBL/GenBank/DDBJ whole genome shotgun (WGS) entry which is preliminary data.</text>
</comment>